<dbReference type="InterPro" id="IPR017972">
    <property type="entry name" value="Cyt_P450_CS"/>
</dbReference>
<feature type="binding site" description="axial binding residue" evidence="12">
    <location>
        <position position="436"/>
    </location>
    <ligand>
        <name>heme</name>
        <dbReference type="ChEBI" id="CHEBI:30413"/>
    </ligand>
    <ligandPart>
        <name>Fe</name>
        <dbReference type="ChEBI" id="CHEBI:18248"/>
    </ligandPart>
</feature>
<evidence type="ECO:0000256" key="6">
    <source>
        <dbReference type="ARBA" id="ARBA00022723"/>
    </source>
</evidence>
<dbReference type="CDD" id="cd20653">
    <property type="entry name" value="CYP81"/>
    <property type="match status" value="1"/>
</dbReference>
<keyword evidence="5" id="KW-0812">Transmembrane</keyword>
<dbReference type="GO" id="GO:0005506">
    <property type="term" value="F:iron ion binding"/>
    <property type="evidence" value="ECO:0007669"/>
    <property type="project" value="InterPro"/>
</dbReference>
<dbReference type="InterPro" id="IPR036396">
    <property type="entry name" value="Cyt_P450_sf"/>
</dbReference>
<dbReference type="Gene3D" id="1.10.630.10">
    <property type="entry name" value="Cytochrome P450"/>
    <property type="match status" value="1"/>
</dbReference>
<protein>
    <recommendedName>
        <fullName evidence="17">Cytochrome P450</fullName>
    </recommendedName>
</protein>
<accession>A0A0A0KLF2</accession>
<keyword evidence="4 12" id="KW-0349">Heme</keyword>
<comment type="subcellular location">
    <subcellularLocation>
        <location evidence="2">Membrane</location>
    </subcellularLocation>
</comment>
<evidence type="ECO:0000256" key="9">
    <source>
        <dbReference type="ARBA" id="ARBA00023004"/>
    </source>
</evidence>
<comment type="cofactor">
    <cofactor evidence="1 12">
        <name>heme</name>
        <dbReference type="ChEBI" id="CHEBI:30413"/>
    </cofactor>
</comment>
<evidence type="ECO:0000256" key="12">
    <source>
        <dbReference type="PIRSR" id="PIRSR602401-1"/>
    </source>
</evidence>
<evidence type="ECO:0000256" key="8">
    <source>
        <dbReference type="ARBA" id="ARBA00023002"/>
    </source>
</evidence>
<dbReference type="OMA" id="ICTIRRR"/>
<evidence type="ECO:0000256" key="2">
    <source>
        <dbReference type="ARBA" id="ARBA00004370"/>
    </source>
</evidence>
<keyword evidence="8 13" id="KW-0560">Oxidoreductase</keyword>
<reference evidence="15 16" key="4">
    <citation type="journal article" date="2011" name="BMC Genomics">
        <title>RNA-Seq improves annotation of protein-coding genes in the cucumber genome.</title>
        <authorList>
            <person name="Li Z."/>
            <person name="Zhang Z."/>
            <person name="Yan P."/>
            <person name="Huang S."/>
            <person name="Fei Z."/>
            <person name="Lin K."/>
        </authorList>
    </citation>
    <scope>NUCLEOTIDE SEQUENCE [LARGE SCALE GENOMIC DNA]</scope>
    <source>
        <strain evidence="16">cv. 9930</strain>
    </source>
</reference>
<dbReference type="SUPFAM" id="SSF48264">
    <property type="entry name" value="Cytochrome P450"/>
    <property type="match status" value="1"/>
</dbReference>
<reference evidence="15 16" key="3">
    <citation type="journal article" date="2010" name="BMC Genomics">
        <title>Transcriptome sequencing and comparative analysis of cucumber flowers with different sex types.</title>
        <authorList>
            <person name="Guo S."/>
            <person name="Zheng Y."/>
            <person name="Joung J.G."/>
            <person name="Liu S."/>
            <person name="Zhang Z."/>
            <person name="Crasta O.R."/>
            <person name="Sobral B.W."/>
            <person name="Xu Y."/>
            <person name="Huang S."/>
            <person name="Fei Z."/>
        </authorList>
    </citation>
    <scope>NUCLEOTIDE SEQUENCE [LARGE SCALE GENOMIC DNA]</scope>
    <source>
        <strain evidence="16">cv. 9930</strain>
    </source>
</reference>
<dbReference type="Proteomes" id="UP000029981">
    <property type="component" value="Chromosome 6"/>
</dbReference>
<sequence length="498" mass="56663">MECCSLLYLFLSIISLLFAFNLRTRPTNLPPSPPSLPIIGHLHYIKIPLHRTLHKLSAKYGPLISLRFGSRLVVVVSSLPAVEECFTKNDIVLANRPRLLFGKHIGYNHTTMVGSPYGDHWRNLRRIGAIEIFSASRLNKFAGTRKDEVERLLKKLSRNSMHGYSKVEMQSSISELTFNISMRMAAGKRYFGDEVRDVEEARQSRELIKQIVSMGGVSNPGDFIPMMNWVPNGYKRKVSRLGKRMDRFLQGLIDEHRSNKEEERNTMIDHLLSLQETEPEYYGDEIIKGIVLVLLLAGTDTSAVTIEWALAHLLNNPEVLKKAREELDNQIGEKQLAEELDVSKLPYLQGIIYETLRLNPAAPMLVPHLTSNNCTISEYEIPRDTIVLVNAWAIHRDPSQWEEPTLFKPERHQNLESSDHHQIPKMIPFGVGRRACPGSSMAQRVVGLTLATLIQCYEWERIGEEKVDMTEGRGVTMPKVVPLEAMCKARPIVHNIFN</sequence>
<keyword evidence="11" id="KW-0472">Membrane</keyword>
<dbReference type="OrthoDB" id="1055148at2759"/>
<dbReference type="Gramene" id="KGN48561">
    <property type="protein sequence ID" value="KGN48561"/>
    <property type="gene ID" value="Csa_6G492220"/>
</dbReference>
<dbReference type="GO" id="GO:0020037">
    <property type="term" value="F:heme binding"/>
    <property type="evidence" value="ECO:0007669"/>
    <property type="project" value="InterPro"/>
</dbReference>
<dbReference type="PROSITE" id="PS00086">
    <property type="entry name" value="CYTOCHROME_P450"/>
    <property type="match status" value="1"/>
</dbReference>
<dbReference type="GO" id="GO:0016709">
    <property type="term" value="F:oxidoreductase activity, acting on paired donors, with incorporation or reduction of molecular oxygen, NAD(P)H as one donor, and incorporation of one atom of oxygen"/>
    <property type="evidence" value="ECO:0000318"/>
    <property type="project" value="GO_Central"/>
</dbReference>
<dbReference type="EMBL" id="CM002927">
    <property type="protein sequence ID" value="KGN48561.1"/>
    <property type="molecule type" value="Genomic_DNA"/>
</dbReference>
<dbReference type="STRING" id="3659.A0A0A0KLF2"/>
<keyword evidence="16" id="KW-1185">Reference proteome</keyword>
<keyword evidence="9 12" id="KW-0408">Iron</keyword>
<dbReference type="InterPro" id="IPR001128">
    <property type="entry name" value="Cyt_P450"/>
</dbReference>
<evidence type="ECO:0000256" key="5">
    <source>
        <dbReference type="ARBA" id="ARBA00022692"/>
    </source>
</evidence>
<dbReference type="InterPro" id="IPR002401">
    <property type="entry name" value="Cyt_P450_E_grp-I"/>
</dbReference>
<gene>
    <name evidence="15" type="ORF">Csa_6G492220</name>
</gene>
<evidence type="ECO:0000256" key="7">
    <source>
        <dbReference type="ARBA" id="ARBA00022989"/>
    </source>
</evidence>
<dbReference type="AlphaFoldDB" id="A0A0A0KLF2"/>
<comment type="similarity">
    <text evidence="3 13">Belongs to the cytochrome P450 family.</text>
</comment>
<organism evidence="15 16">
    <name type="scientific">Cucumis sativus</name>
    <name type="common">Cucumber</name>
    <dbReference type="NCBI Taxonomy" id="3659"/>
    <lineage>
        <taxon>Eukaryota</taxon>
        <taxon>Viridiplantae</taxon>
        <taxon>Streptophyta</taxon>
        <taxon>Embryophyta</taxon>
        <taxon>Tracheophyta</taxon>
        <taxon>Spermatophyta</taxon>
        <taxon>Magnoliopsida</taxon>
        <taxon>eudicotyledons</taxon>
        <taxon>Gunneridae</taxon>
        <taxon>Pentapetalae</taxon>
        <taxon>rosids</taxon>
        <taxon>fabids</taxon>
        <taxon>Cucurbitales</taxon>
        <taxon>Cucurbitaceae</taxon>
        <taxon>Benincaseae</taxon>
        <taxon>Cucumis</taxon>
    </lineage>
</organism>
<evidence type="ECO:0000256" key="13">
    <source>
        <dbReference type="RuleBase" id="RU000461"/>
    </source>
</evidence>
<evidence type="ECO:0000256" key="4">
    <source>
        <dbReference type="ARBA" id="ARBA00022617"/>
    </source>
</evidence>
<keyword evidence="6 12" id="KW-0479">Metal-binding</keyword>
<evidence type="ECO:0000256" key="1">
    <source>
        <dbReference type="ARBA" id="ARBA00001971"/>
    </source>
</evidence>
<evidence type="ECO:0008006" key="17">
    <source>
        <dbReference type="Google" id="ProtNLM"/>
    </source>
</evidence>
<feature type="signal peptide" evidence="14">
    <location>
        <begin position="1"/>
        <end position="19"/>
    </location>
</feature>
<evidence type="ECO:0000256" key="11">
    <source>
        <dbReference type="ARBA" id="ARBA00023136"/>
    </source>
</evidence>
<dbReference type="PANTHER" id="PTHR47947">
    <property type="entry name" value="CYTOCHROME P450 82C3-RELATED"/>
    <property type="match status" value="1"/>
</dbReference>
<dbReference type="eggNOG" id="KOG0156">
    <property type="taxonomic scope" value="Eukaryota"/>
</dbReference>
<reference evidence="15 16" key="2">
    <citation type="journal article" date="2009" name="PLoS ONE">
        <title>An integrated genetic and cytogenetic map of the cucumber genome.</title>
        <authorList>
            <person name="Ren Y."/>
            <person name="Zhang Z."/>
            <person name="Liu J."/>
            <person name="Staub J.E."/>
            <person name="Han Y."/>
            <person name="Cheng Z."/>
            <person name="Li X."/>
            <person name="Lu J."/>
            <person name="Miao H."/>
            <person name="Kang H."/>
            <person name="Xie B."/>
            <person name="Gu X."/>
            <person name="Wang X."/>
            <person name="Du Y."/>
            <person name="Jin W."/>
            <person name="Huang S."/>
        </authorList>
    </citation>
    <scope>NUCLEOTIDE SEQUENCE [LARGE SCALE GENOMIC DNA]</scope>
    <source>
        <strain evidence="16">cv. 9930</strain>
    </source>
</reference>
<dbReference type="PRINTS" id="PR00385">
    <property type="entry name" value="P450"/>
</dbReference>
<name>A0A0A0KLF2_CUCSA</name>
<keyword evidence="10 13" id="KW-0503">Monooxygenase</keyword>
<proteinExistence type="inferred from homology"/>
<evidence type="ECO:0000256" key="10">
    <source>
        <dbReference type="ARBA" id="ARBA00023033"/>
    </source>
</evidence>
<dbReference type="PRINTS" id="PR00463">
    <property type="entry name" value="EP450I"/>
</dbReference>
<keyword evidence="7" id="KW-1133">Transmembrane helix</keyword>
<dbReference type="Pfam" id="PF00067">
    <property type="entry name" value="p450"/>
    <property type="match status" value="1"/>
</dbReference>
<dbReference type="FunFam" id="1.10.630.10:FF:000023">
    <property type="entry name" value="Cytochrome P450 family protein"/>
    <property type="match status" value="1"/>
</dbReference>
<evidence type="ECO:0000256" key="14">
    <source>
        <dbReference type="SAM" id="SignalP"/>
    </source>
</evidence>
<keyword evidence="14" id="KW-0732">Signal</keyword>
<dbReference type="InterPro" id="IPR050651">
    <property type="entry name" value="Plant_Cytochrome_P450_Monoox"/>
</dbReference>
<evidence type="ECO:0000313" key="15">
    <source>
        <dbReference type="EMBL" id="KGN48561.1"/>
    </source>
</evidence>
<evidence type="ECO:0000313" key="16">
    <source>
        <dbReference type="Proteomes" id="UP000029981"/>
    </source>
</evidence>
<dbReference type="PANTHER" id="PTHR47947:SF26">
    <property type="entry name" value="CYTOCHROME P450"/>
    <property type="match status" value="1"/>
</dbReference>
<evidence type="ECO:0000256" key="3">
    <source>
        <dbReference type="ARBA" id="ARBA00010617"/>
    </source>
</evidence>
<feature type="chain" id="PRO_5001972275" description="Cytochrome P450" evidence="14">
    <location>
        <begin position="20"/>
        <end position="498"/>
    </location>
</feature>
<reference evidence="15 16" key="1">
    <citation type="journal article" date="2009" name="Nat. Genet.">
        <title>The genome of the cucumber, Cucumis sativus L.</title>
        <authorList>
            <person name="Huang S."/>
            <person name="Li R."/>
            <person name="Zhang Z."/>
            <person name="Li L."/>
            <person name="Gu X."/>
            <person name="Fan W."/>
            <person name="Lucas W.J."/>
            <person name="Wang X."/>
            <person name="Xie B."/>
            <person name="Ni P."/>
            <person name="Ren Y."/>
            <person name="Zhu H."/>
            <person name="Li J."/>
            <person name="Lin K."/>
            <person name="Jin W."/>
            <person name="Fei Z."/>
            <person name="Li G."/>
            <person name="Staub J."/>
            <person name="Kilian A."/>
            <person name="van der Vossen E.A."/>
            <person name="Wu Y."/>
            <person name="Guo J."/>
            <person name="He J."/>
            <person name="Jia Z."/>
            <person name="Ren Y."/>
            <person name="Tian G."/>
            <person name="Lu Y."/>
            <person name="Ruan J."/>
            <person name="Qian W."/>
            <person name="Wang M."/>
            <person name="Huang Q."/>
            <person name="Li B."/>
            <person name="Xuan Z."/>
            <person name="Cao J."/>
            <person name="Asan"/>
            <person name="Wu Z."/>
            <person name="Zhang J."/>
            <person name="Cai Q."/>
            <person name="Bai Y."/>
            <person name="Zhao B."/>
            <person name="Han Y."/>
            <person name="Li Y."/>
            <person name="Li X."/>
            <person name="Wang S."/>
            <person name="Shi Q."/>
            <person name="Liu S."/>
            <person name="Cho W.K."/>
            <person name="Kim J.Y."/>
            <person name="Xu Y."/>
            <person name="Heller-Uszynska K."/>
            <person name="Miao H."/>
            <person name="Cheng Z."/>
            <person name="Zhang S."/>
            <person name="Wu J."/>
            <person name="Yang Y."/>
            <person name="Kang H."/>
            <person name="Li M."/>
            <person name="Liang H."/>
            <person name="Ren X."/>
            <person name="Shi Z."/>
            <person name="Wen M."/>
            <person name="Jian M."/>
            <person name="Yang H."/>
            <person name="Zhang G."/>
            <person name="Yang Z."/>
            <person name="Chen R."/>
            <person name="Liu S."/>
            <person name="Li J."/>
            <person name="Ma L."/>
            <person name="Liu H."/>
            <person name="Zhou Y."/>
            <person name="Zhao J."/>
            <person name="Fang X."/>
            <person name="Li G."/>
            <person name="Fang L."/>
            <person name="Li Y."/>
            <person name="Liu D."/>
            <person name="Zheng H."/>
            <person name="Zhang Y."/>
            <person name="Qin N."/>
            <person name="Li Z."/>
            <person name="Yang G."/>
            <person name="Yang S."/>
            <person name="Bolund L."/>
            <person name="Kristiansen K."/>
            <person name="Zheng H."/>
            <person name="Li S."/>
            <person name="Zhang X."/>
            <person name="Yang H."/>
            <person name="Wang J."/>
            <person name="Sun R."/>
            <person name="Zhang B."/>
            <person name="Jiang S."/>
            <person name="Wang J."/>
            <person name="Du Y."/>
            <person name="Li S."/>
        </authorList>
    </citation>
    <scope>NUCLEOTIDE SEQUENCE [LARGE SCALE GENOMIC DNA]</scope>
    <source>
        <strain evidence="16">cv. 9930</strain>
    </source>
</reference>
<dbReference type="KEGG" id="csv:101215922"/>
<dbReference type="GO" id="GO:0016020">
    <property type="term" value="C:membrane"/>
    <property type="evidence" value="ECO:0000318"/>
    <property type="project" value="GO_Central"/>
</dbReference>